<feature type="domain" description="Peptidase S74" evidence="1">
    <location>
        <begin position="2230"/>
        <end position="2322"/>
    </location>
</feature>
<dbReference type="Pfam" id="PF13884">
    <property type="entry name" value="Peptidase_S74"/>
    <property type="match status" value="1"/>
</dbReference>
<accession>A0ABX6N953</accession>
<dbReference type="PROSITE" id="PS51688">
    <property type="entry name" value="ICA"/>
    <property type="match status" value="1"/>
</dbReference>
<dbReference type="InterPro" id="IPR011049">
    <property type="entry name" value="Serralysin-like_metalloprot_C"/>
</dbReference>
<dbReference type="InterPro" id="IPR030392">
    <property type="entry name" value="S74_ICA"/>
</dbReference>
<evidence type="ECO:0000313" key="3">
    <source>
        <dbReference type="Proteomes" id="UP000501130"/>
    </source>
</evidence>
<dbReference type="RefSeq" id="WP_171100678.1">
    <property type="nucleotide sequence ID" value="NZ_CP053084.1"/>
</dbReference>
<dbReference type="EMBL" id="CP053084">
    <property type="protein sequence ID" value="QJR30593.1"/>
    <property type="molecule type" value="Genomic_DNA"/>
</dbReference>
<name>A0ABX6N953_9BURK</name>
<evidence type="ECO:0000259" key="1">
    <source>
        <dbReference type="PROSITE" id="PS51688"/>
    </source>
</evidence>
<dbReference type="Gene3D" id="2.150.10.10">
    <property type="entry name" value="Serralysin-like metalloprotease, C-terminal"/>
    <property type="match status" value="4"/>
</dbReference>
<sequence length="2568" mass="263268">MKKNKPTVSPINFKPKPIVLAVQHALPYLVALGLGAAVISPAVGRSGDSAAAFTATQLIRQFTLKNTVAQVSQGMQGYVAEFNGALRASEMGAVVGGYPVDMGSVPSSVNLPQRDGAGRPLGYCAWDNSASTSNSSFLAGQGVANPLVYAVVSPGLNGSMETSCAYILANRRGLGDDYVQVTAPSQTSSKQFKSAVGTYAELTAMPGEEGDIRLVLETNKLYSYVGGAWQPVDASKFNDDSAANGAGAIAYTTGKVTVADFQAASATITGALSGSAATFTSSVTANSFIGNGAALTDLNASNVNSGVLGAAFGGTGIDSSAAAQGSLLIGTGAGFALGAISAGDGIGVLNGAGSITISNTGVLSITGTNNQVIASAMNGDVVLSLPQDIATTSTPTFAGAMFNGNIDVASISQAGVPATLAFQYASDTGSSFYPEPNLGLGSGALAGRKNAGNVAIGMDVLGRMTTLGYYDESGTWNTGVGYQALYSNDYGDENTAVGYKSLYSNTTGYYNTAMGSQSMLSNTTGTANTAIGYDAMRMNTTGSGNTSLGVASLHNNTTGYRNVALGRGAMYYNTTGYRNAMVGQAALHYNTEGHQNAGVGQASIYYNTTGYYNASVGAYGLYFNTTGAENSSVGANSLLGNVSGNRNSALGYQANVLSGALNYASAIGADSRVGTSDTVVLGALGVNKNSTYSTIDDQIVIGSTARNDTFPNTKLYVEGNVNLNGDLYAANATFSGAVNFQGGVLVPTDQKLRFGEDFENSDSQFIYRSNLADDQTVMRVVIGDNPNTFGHPQADEFQIGRLEGDQLTYTPVFRVAGNGDVIASGTVSATRLVLGDYSGGVSEPNIAIGAGALASPASGLGANLAIGFYSLNSNTSGQKNVAIGNLALRHNTTGLKNTALGYAAFYNNTTGSNNTALGDGAAFNNTSGNNNTALGQAAMFSNTTGYLNTVVGKSALYYNTTGYQNTALGAQALFANTTGRDNTAVGSLSLLNNTTGISNTAVGDSALYLNTTGEKNAALGDDSLRSNTTGFRNVAIGQSSLRGNTTGSRNVALGDDAGYANSAFDNTNANISGSNNTFLGANALPGVATQLNYATALGSEALVTTSNTITLGRITDTTVIGATGDDLSGNRLQVTGNARFTGNVDVSSLSVLGVPATFAFSYASDTGSAFYAEPNLGLGVGALAGRKNAGNVAVGDGVLGQMATTGYGTESGTWNTGVGYQALYSNDYGDENTALGYKSLYSNTTGYYNTASGAWSLYSNTTGSYNTANGYYSLQANTTGDDNVAVGAYALMANTTGSSNVAVGQFGLGRNTMGYYNTAVGDAALNGNTTGFYNTAIGAYAADTISTSAYVTSIGAFSMFRATASESVAVGTNTLYYSEGQYNTAVGNSTFGELRAGASNTALGHYAMPALTTGNTNIAIGHRSGNTITTGSRNILIGDLAGNGTLTSTSNIALGNSATIGDALSYAVTIGNDSSVTTSNTVVLGRSIDNIVMGATGDDGSGNKLQVTGGLRASGNVFLNTGTAANYTQLRDLRVMSSADDAGWDHLRVRSGARSTSIDAGGAEDGLVFRVGQGSSGGVGDQTYNTVLTLKADQSAVFTGRVDVQSLYVNGEQIAPVNKANIDTALTFASTVGAAYPQSSLALGVNALDADPRAGNIAIGEGVLTSLSPSAINTEGIFNTGVGFNALTLNSTGSNNTAVGTYSLNRNTTGYANTAIGVYAMVNTTTGYDNTGVGVNALNANTTGNRNNAVGVNALFSNSSGTQNNALGTNSLFSNTTGYQNVAVGDNALYTNSAGYQNVAVGPDALYNNTTGHQNIAIGYNSQRNTTTGYRNTAVGANALLNNTDGFQNSAFGVNALLANTSGDYNSAFGTNSMLSNTLGERNVAMGFNALQANTTGSSNVAIGVNAMLKNTTGNENTAVGDNALFENTTGHSNAAMGRGALYNNTTGYYNIAVGRNALLTNSTGYNNSALGYNSLIFNTTGYNNAALGRNALQNNTTGLNNTALGTFSMFGSTTGFDNTGVGLNSLYSNTTGNANLALGKNALFGNATGSYNMGIGTSTDVLLNNLNYASAIGAFARVTTSNTLVLGALGAGKDGVVSSVNDQVVIGTTSRNDAISNTIFHVAGVSNFSSMLYATGGAQVSSNQLLRFGGNQEGTDTVGIYRTNTASDQSLLRIGIGDNANTFGTGTTDEFQVGRLNSDDSFNPVFRVAGNGDVIASGYMQATAFNVSSDRRLKTNIQAQDSGSVLGRLEQLQTYSYEYLANPNLGRRIGVIAQEIQSLFPEAVATRADGMMSVDYSALGAMAAMGVGQLSKQVKVLDKTVADQGQRITVLDDRINQHDTRITSLESWRTDASKRMDGMQTAIDLNIQKIAENAVAIQTNSVAIERLDDALFTLDGQVKNNSDLINNINSRWAKNFSESADGSLLTVNAVELKVSNFTAQQLRANSVYSQRLEAEMARIADLEVNNLKANSAVANTVQAEQVNTGSAQVYAGVGLPAVLFAAKSDGHYTVSTSALDGSYATATVIVNAGQAKVVSVASEGIELYAEGNQVKVIAAGKSIKASWIKMG</sequence>
<dbReference type="Proteomes" id="UP000501130">
    <property type="component" value="Chromosome"/>
</dbReference>
<protein>
    <recommendedName>
        <fullName evidence="1">Peptidase S74 domain-containing protein</fullName>
    </recommendedName>
</protein>
<gene>
    <name evidence="2" type="ORF">HKT17_13250</name>
</gene>
<keyword evidence="3" id="KW-1185">Reference proteome</keyword>
<proteinExistence type="predicted"/>
<evidence type="ECO:0000313" key="2">
    <source>
        <dbReference type="EMBL" id="QJR30593.1"/>
    </source>
</evidence>
<organism evidence="2 3">
    <name type="scientific">Limnobacter profundi</name>
    <dbReference type="NCBI Taxonomy" id="2732163"/>
    <lineage>
        <taxon>Bacteria</taxon>
        <taxon>Pseudomonadati</taxon>
        <taxon>Pseudomonadota</taxon>
        <taxon>Betaproteobacteria</taxon>
        <taxon>Burkholderiales</taxon>
        <taxon>Burkholderiaceae</taxon>
        <taxon>Limnobacter</taxon>
    </lineage>
</organism>
<reference evidence="2 3" key="1">
    <citation type="submission" date="2020-05" db="EMBL/GenBank/DDBJ databases">
        <title>Compete genome of Limnobacter sp. SAORIC-580.</title>
        <authorList>
            <person name="Song J."/>
            <person name="Cho J.-C."/>
        </authorList>
    </citation>
    <scope>NUCLEOTIDE SEQUENCE [LARGE SCALE GENOMIC DNA]</scope>
    <source>
        <strain evidence="2 3">SAORIC-580</strain>
    </source>
</reference>